<reference evidence="2 3" key="1">
    <citation type="submission" date="2017-09" db="EMBL/GenBank/DDBJ databases">
        <title>Depth-based differentiation of microbial function through sediment-hosted aquifers and enrichment of novel symbionts in the deep terrestrial subsurface.</title>
        <authorList>
            <person name="Probst A.J."/>
            <person name="Ladd B."/>
            <person name="Jarett J.K."/>
            <person name="Geller-Mcgrath D.E."/>
            <person name="Sieber C.M."/>
            <person name="Emerson J.B."/>
            <person name="Anantharaman K."/>
            <person name="Thomas B.C."/>
            <person name="Malmstrom R."/>
            <person name="Stieglmeier M."/>
            <person name="Klingl A."/>
            <person name="Woyke T."/>
            <person name="Ryan C.M."/>
            <person name="Banfield J.F."/>
        </authorList>
    </citation>
    <scope>NUCLEOTIDE SEQUENCE [LARGE SCALE GENOMIC DNA]</scope>
    <source>
        <strain evidence="2">CG22_combo_CG10-13_8_21_14_all_38_20</strain>
    </source>
</reference>
<feature type="transmembrane region" description="Helical" evidence="1">
    <location>
        <begin position="335"/>
        <end position="354"/>
    </location>
</feature>
<gene>
    <name evidence="2" type="ORF">COW99_02510</name>
</gene>
<protein>
    <recommendedName>
        <fullName evidence="4">YfhO family protein</fullName>
    </recommendedName>
</protein>
<organism evidence="2 3">
    <name type="scientific">Candidatus Roizmanbacteria bacterium CG22_combo_CG10-13_8_21_14_all_38_20</name>
    <dbReference type="NCBI Taxonomy" id="1974862"/>
    <lineage>
        <taxon>Bacteria</taxon>
        <taxon>Candidatus Roizmaniibacteriota</taxon>
    </lineage>
</organism>
<dbReference type="InterPro" id="IPR018580">
    <property type="entry name" value="Uncharacterised_YfhO"/>
</dbReference>
<feature type="transmembrane region" description="Helical" evidence="1">
    <location>
        <begin position="12"/>
        <end position="30"/>
    </location>
</feature>
<feature type="transmembrane region" description="Helical" evidence="1">
    <location>
        <begin position="119"/>
        <end position="141"/>
    </location>
</feature>
<feature type="transmembrane region" description="Helical" evidence="1">
    <location>
        <begin position="310"/>
        <end position="328"/>
    </location>
</feature>
<feature type="transmembrane region" description="Helical" evidence="1">
    <location>
        <begin position="471"/>
        <end position="489"/>
    </location>
</feature>
<dbReference type="Proteomes" id="UP000231246">
    <property type="component" value="Unassembled WGS sequence"/>
</dbReference>
<name>A0A2H0BXN5_9BACT</name>
<feature type="transmembrane region" description="Helical" evidence="1">
    <location>
        <begin position="243"/>
        <end position="265"/>
    </location>
</feature>
<evidence type="ECO:0000313" key="2">
    <source>
        <dbReference type="EMBL" id="PIP61728.1"/>
    </source>
</evidence>
<feature type="transmembrane region" description="Helical" evidence="1">
    <location>
        <begin position="374"/>
        <end position="395"/>
    </location>
</feature>
<accession>A0A2H0BXN5</accession>
<keyword evidence="1" id="KW-1133">Transmembrane helix</keyword>
<keyword evidence="1" id="KW-0812">Transmembrane</keyword>
<dbReference type="EMBL" id="PCTA01000017">
    <property type="protein sequence ID" value="PIP61728.1"/>
    <property type="molecule type" value="Genomic_DNA"/>
</dbReference>
<proteinExistence type="predicted"/>
<dbReference type="Pfam" id="PF09586">
    <property type="entry name" value="YfhO"/>
    <property type="match status" value="2"/>
</dbReference>
<dbReference type="AlphaFoldDB" id="A0A2H0BXN5"/>
<evidence type="ECO:0008006" key="4">
    <source>
        <dbReference type="Google" id="ProtNLM"/>
    </source>
</evidence>
<keyword evidence="1" id="KW-0472">Membrane</keyword>
<dbReference type="PANTHER" id="PTHR38454:SF1">
    <property type="entry name" value="INTEGRAL MEMBRANE PROTEIN"/>
    <property type="match status" value="1"/>
</dbReference>
<evidence type="ECO:0000256" key="1">
    <source>
        <dbReference type="SAM" id="Phobius"/>
    </source>
</evidence>
<evidence type="ECO:0000313" key="3">
    <source>
        <dbReference type="Proteomes" id="UP000231246"/>
    </source>
</evidence>
<feature type="transmembrane region" description="Helical" evidence="1">
    <location>
        <begin position="407"/>
        <end position="427"/>
    </location>
</feature>
<sequence>MGITKKIIRRYWPVIWIVVLWLIFSQPYLLKGLAPFPSGYLVNFFSPWNNYFGFPFGNNAMPDVISQLYPWKTVVIESWKFGQIPFWNPYQFAGNPQLANVQSAVFTPLNMLFFVLPFVHAWSILILLQPLLAGLFTYLFVRKLKVSRAAAVLSAISFMFAGFITVWMAYGTLAYAILYFPLVLYGIERYRSKPDLAAKLIVVFSIPLSLFSGHFQTSIYMLLAGASYGVYSFWLNKRKLLSLSMLFLVGLIISLPQLIPAIQFYQQSVRSGLYEVGEVIPWSYLITVLAPDFYGNPVTRNDWFGHYAEWSSFAGVIPVMLAIFVLFLDRKSSKVRFFGVLAAFSLLLAYQTPLIDLLAKLKIPVLATSAASRIIVLFSFGIAVLSGFGLDRLIVVWSKHRITKKMMLFFGVWIVLVIGAWGMLLSNNLFFLEKAGMQEFSIAKRNFILPTFFIFSGIVVIFLGYFVKKEIYIKLLILGLLVVVSFDVLRFSTKWMPFDLIENMYPENGALTYLQKNVGNYRVFGNFGNEGQTPFKLQGIEGYDPLYVSRYGEFVSAAGDGHLRGVDRSVVLMNKNGEYTKSMLDLLGVKYYLQSKGDGRNIWVFPFWEYPESFGSAVWSDEKYEIYENTTAYPRAYVVHDYIVADSDQEVIDSILADDTDLRETAILEEKPQDAIEPCKGEDKVAIVNYSANRIELDVSTDCPGLLFMSDNYYPGWNVYLDGTKSNIYRANYTFRAVVVPEGDHKVIFKYENWYF</sequence>
<feature type="transmembrane region" description="Helical" evidence="1">
    <location>
        <begin position="148"/>
        <end position="166"/>
    </location>
</feature>
<feature type="transmembrane region" description="Helical" evidence="1">
    <location>
        <begin position="447"/>
        <end position="466"/>
    </location>
</feature>
<dbReference type="PANTHER" id="PTHR38454">
    <property type="entry name" value="INTEGRAL MEMBRANE PROTEIN-RELATED"/>
    <property type="match status" value="1"/>
</dbReference>
<comment type="caution">
    <text evidence="2">The sequence shown here is derived from an EMBL/GenBank/DDBJ whole genome shotgun (WGS) entry which is preliminary data.</text>
</comment>